<evidence type="ECO:0000313" key="1">
    <source>
        <dbReference type="EMBL" id="MCC9063613.1"/>
    </source>
</evidence>
<reference evidence="1" key="1">
    <citation type="submission" date="2021-11" db="EMBL/GenBank/DDBJ databases">
        <title>Description of novel Flavobacterium species.</title>
        <authorList>
            <person name="Saticioglu I.B."/>
            <person name="Ay H."/>
            <person name="Altun S."/>
            <person name="Duman M."/>
        </authorList>
    </citation>
    <scope>NUCLEOTIDE SEQUENCE</scope>
    <source>
        <strain evidence="1">F-30</strain>
    </source>
</reference>
<comment type="caution">
    <text evidence="1">The sequence shown here is derived from an EMBL/GenBank/DDBJ whole genome shotgun (WGS) entry which is preliminary data.</text>
</comment>
<organism evidence="1 2">
    <name type="scientific">Flavobacterium piscisymbiosum</name>
    <dbReference type="NCBI Taxonomy" id="2893753"/>
    <lineage>
        <taxon>Bacteria</taxon>
        <taxon>Pseudomonadati</taxon>
        <taxon>Bacteroidota</taxon>
        <taxon>Flavobacteriia</taxon>
        <taxon>Flavobacteriales</taxon>
        <taxon>Flavobacteriaceae</taxon>
        <taxon>Flavobacterium</taxon>
    </lineage>
</organism>
<accession>A0ABS8MDM0</accession>
<evidence type="ECO:0000313" key="2">
    <source>
        <dbReference type="Proteomes" id="UP001430679"/>
    </source>
</evidence>
<protein>
    <submittedName>
        <fullName evidence="1">Uncharacterized protein</fullName>
    </submittedName>
</protein>
<proteinExistence type="predicted"/>
<keyword evidence="2" id="KW-1185">Reference proteome</keyword>
<gene>
    <name evidence="1" type="ORF">LNP81_11500</name>
</gene>
<dbReference type="EMBL" id="JAJJMM010000001">
    <property type="protein sequence ID" value="MCC9063613.1"/>
    <property type="molecule type" value="Genomic_DNA"/>
</dbReference>
<dbReference type="RefSeq" id="WP_230035942.1">
    <property type="nucleotide sequence ID" value="NZ_JAJJMM010000001.1"/>
</dbReference>
<name>A0ABS8MDM0_9FLAO</name>
<sequence>MQKETLILEPSTNTHVLEASKIEMKKFKNGIIKLKITGNGIVTHGEHGTIRTESKHIIKYIQQEINPVSGIIQNAFD</sequence>
<dbReference type="Proteomes" id="UP001430679">
    <property type="component" value="Unassembled WGS sequence"/>
</dbReference>